<comment type="caution">
    <text evidence="1">The sequence shown here is derived from an EMBL/GenBank/DDBJ whole genome shotgun (WGS) entry which is preliminary data.</text>
</comment>
<dbReference type="AlphaFoldDB" id="A0A2V4AYN3"/>
<organism evidence="1 2">
    <name type="scientific">Prauserella muralis</name>
    <dbReference type="NCBI Taxonomy" id="588067"/>
    <lineage>
        <taxon>Bacteria</taxon>
        <taxon>Bacillati</taxon>
        <taxon>Actinomycetota</taxon>
        <taxon>Actinomycetes</taxon>
        <taxon>Pseudonocardiales</taxon>
        <taxon>Pseudonocardiaceae</taxon>
        <taxon>Prauserella</taxon>
    </lineage>
</organism>
<protein>
    <submittedName>
        <fullName evidence="1">Uncharacterized protein</fullName>
    </submittedName>
</protein>
<dbReference type="Proteomes" id="UP000249915">
    <property type="component" value="Unassembled WGS sequence"/>
</dbReference>
<dbReference type="EMBL" id="MASW01000002">
    <property type="protein sequence ID" value="PXY26937.1"/>
    <property type="molecule type" value="Genomic_DNA"/>
</dbReference>
<accession>A0A2V4AYN3</accession>
<gene>
    <name evidence="1" type="ORF">BAY60_10560</name>
</gene>
<reference evidence="1 2" key="1">
    <citation type="submission" date="2016-07" db="EMBL/GenBank/DDBJ databases">
        <title>Draft genome sequence of Prauserella muralis DSM 45305, isolated from a mould-covered wall in an indoor environment.</title>
        <authorList>
            <person name="Ruckert C."/>
            <person name="Albersmeier A."/>
            <person name="Jiang C.-L."/>
            <person name="Jiang Y."/>
            <person name="Kalinowski J."/>
            <person name="Schneider O."/>
            <person name="Winkler A."/>
            <person name="Zotchev S.B."/>
        </authorList>
    </citation>
    <scope>NUCLEOTIDE SEQUENCE [LARGE SCALE GENOMIC DNA]</scope>
    <source>
        <strain evidence="1 2">DSM 45305</strain>
    </source>
</reference>
<dbReference type="OrthoDB" id="3555880at2"/>
<evidence type="ECO:0000313" key="1">
    <source>
        <dbReference type="EMBL" id="PXY26937.1"/>
    </source>
</evidence>
<keyword evidence="2" id="KW-1185">Reference proteome</keyword>
<dbReference type="RefSeq" id="WP_112280936.1">
    <property type="nucleotide sequence ID" value="NZ_MASW01000002.1"/>
</dbReference>
<name>A0A2V4AYN3_9PSEU</name>
<proteinExistence type="predicted"/>
<evidence type="ECO:0000313" key="2">
    <source>
        <dbReference type="Proteomes" id="UP000249915"/>
    </source>
</evidence>
<sequence>MPGKTAKRDRPKGLYVHEVKLSLRNNAGAYGYSVMITCSLAMLSTVHSTPEPGQIFLFVLGGGASFLLVEAIATSGFRRSLQSGESTTVVALGTALSALSISVGVGAAWLVAVLLPVTLGWFVASFAASVVYLLLSALEMGFARRVEEARNVE</sequence>